<accession>A0A834ZS18</accession>
<dbReference type="GO" id="GO:0004497">
    <property type="term" value="F:monooxygenase activity"/>
    <property type="evidence" value="ECO:0007669"/>
    <property type="project" value="InterPro"/>
</dbReference>
<evidence type="ECO:0000313" key="1">
    <source>
        <dbReference type="EMBL" id="KAF8412391.1"/>
    </source>
</evidence>
<gene>
    <name evidence="1" type="ORF">HHK36_000355</name>
</gene>
<dbReference type="InterPro" id="IPR036396">
    <property type="entry name" value="Cyt_P450_sf"/>
</dbReference>
<protein>
    <submittedName>
        <fullName evidence="1">Uncharacterized protein</fullName>
    </submittedName>
</protein>
<proteinExistence type="predicted"/>
<keyword evidence="2" id="KW-1185">Reference proteome</keyword>
<evidence type="ECO:0000313" key="2">
    <source>
        <dbReference type="Proteomes" id="UP000655225"/>
    </source>
</evidence>
<dbReference type="Proteomes" id="UP000655225">
    <property type="component" value="Unassembled WGS sequence"/>
</dbReference>
<dbReference type="PANTHER" id="PTHR47951:SF7">
    <property type="entry name" value="FLAVONOID 3',5'-HYDROXYLASE-LIKE ISOFORM X1"/>
    <property type="match status" value="1"/>
</dbReference>
<sequence>MVMYTLASLLHSFDWVSPEGAKLDLSEKFGIVLKKATPLVAVPMPSLSDPAFYVGAEHWLKDQGATALLFGGDGEQKGVMGDGLNMRDGNGGLLGCLGVRYAIREFFSIGDNNKLTVPLLGYLPFLDFDLHRSFAKLAHIYGHIMKLPLVNKLCVVPSPAALAKEALRDQDIATSAISNGGADIAWSSYGPNWDICCADMSVRC</sequence>
<dbReference type="GO" id="GO:0016705">
    <property type="term" value="F:oxidoreductase activity, acting on paired donors, with incorporation or reduction of molecular oxygen"/>
    <property type="evidence" value="ECO:0007669"/>
    <property type="project" value="InterPro"/>
</dbReference>
<dbReference type="EMBL" id="JABCRI010000001">
    <property type="protein sequence ID" value="KAF8412391.1"/>
    <property type="molecule type" value="Genomic_DNA"/>
</dbReference>
<dbReference type="PANTHER" id="PTHR47951">
    <property type="entry name" value="OS08G0547900 PROTEIN"/>
    <property type="match status" value="1"/>
</dbReference>
<dbReference type="SUPFAM" id="SSF48264">
    <property type="entry name" value="Cytochrome P450"/>
    <property type="match status" value="1"/>
</dbReference>
<dbReference type="GO" id="GO:0020037">
    <property type="term" value="F:heme binding"/>
    <property type="evidence" value="ECO:0007669"/>
    <property type="project" value="InterPro"/>
</dbReference>
<name>A0A834ZS18_TETSI</name>
<reference evidence="1 2" key="1">
    <citation type="submission" date="2020-04" db="EMBL/GenBank/DDBJ databases">
        <title>Plant Genome Project.</title>
        <authorList>
            <person name="Zhang R.-G."/>
        </authorList>
    </citation>
    <scope>NUCLEOTIDE SEQUENCE [LARGE SCALE GENOMIC DNA]</scope>
    <source>
        <strain evidence="1">YNK0</strain>
        <tissue evidence="1">Leaf</tissue>
    </source>
</reference>
<dbReference type="GO" id="GO:0005506">
    <property type="term" value="F:iron ion binding"/>
    <property type="evidence" value="ECO:0007669"/>
    <property type="project" value="InterPro"/>
</dbReference>
<dbReference type="OrthoDB" id="6764281at2759"/>
<comment type="caution">
    <text evidence="1">The sequence shown here is derived from an EMBL/GenBank/DDBJ whole genome shotgun (WGS) entry which is preliminary data.</text>
</comment>
<organism evidence="1 2">
    <name type="scientific">Tetracentron sinense</name>
    <name type="common">Spur-leaf</name>
    <dbReference type="NCBI Taxonomy" id="13715"/>
    <lineage>
        <taxon>Eukaryota</taxon>
        <taxon>Viridiplantae</taxon>
        <taxon>Streptophyta</taxon>
        <taxon>Embryophyta</taxon>
        <taxon>Tracheophyta</taxon>
        <taxon>Spermatophyta</taxon>
        <taxon>Magnoliopsida</taxon>
        <taxon>Trochodendrales</taxon>
        <taxon>Trochodendraceae</taxon>
        <taxon>Tetracentron</taxon>
    </lineage>
</organism>
<dbReference type="Gene3D" id="1.10.630.10">
    <property type="entry name" value="Cytochrome P450"/>
    <property type="match status" value="1"/>
</dbReference>
<dbReference type="AlphaFoldDB" id="A0A834ZS18"/>